<dbReference type="PANTHER" id="PTHR23024:SF393">
    <property type="entry name" value="OS08G0547800 PROTEIN"/>
    <property type="match status" value="1"/>
</dbReference>
<dbReference type="GO" id="GO:0016787">
    <property type="term" value="F:hydrolase activity"/>
    <property type="evidence" value="ECO:0007669"/>
    <property type="project" value="InterPro"/>
</dbReference>
<protein>
    <recommendedName>
        <fullName evidence="1">Alpha/beta hydrolase fold-3 domain-containing protein</fullName>
    </recommendedName>
</protein>
<dbReference type="InterPro" id="IPR013094">
    <property type="entry name" value="AB_hydrolase_3"/>
</dbReference>
<dbReference type="OrthoDB" id="408631at2759"/>
<dbReference type="AlphaFoldDB" id="A0A9D5H5J6"/>
<evidence type="ECO:0000313" key="3">
    <source>
        <dbReference type="Proteomes" id="UP001085076"/>
    </source>
</evidence>
<name>A0A9D5H5J6_9LILI</name>
<dbReference type="Gene3D" id="3.40.50.1820">
    <property type="entry name" value="alpha/beta hydrolase"/>
    <property type="match status" value="1"/>
</dbReference>
<proteinExistence type="predicted"/>
<sequence length="323" mass="34729">MDEIGAGAEKTQPKSASLFLQIVEHLDGTISRPIVPISPPESGPECPVVSKDLTLNAIHGTSLRLYCPNPPPSHKLPIIVFFHGGGFVVFNASSVFYHEGCEQMAAELPALVVSLDYRLAPEHRLPAAYDDAVDALLWVRDQAKGAGDPWIAGHADFSRCFLMGSSSGANMAYHAGLRAMDLDLLPIALDGVVLNQPYFGGEARTPSETASEEDPILPLRANDTMWRLALPKDADRDHEFCNAVAAISGRRIRLPRCLILGCNGDPLIDRQREFASALGEAGVSVVPRLDGEGFHAMELFVPEKAAALIAEVREFISNGVAAA</sequence>
<dbReference type="InterPro" id="IPR029058">
    <property type="entry name" value="AB_hydrolase_fold"/>
</dbReference>
<reference evidence="2" key="2">
    <citation type="journal article" date="2022" name="Hortic Res">
        <title>The genome of Dioscorea zingiberensis sheds light on the biosynthesis, origin and evolution of the medicinally important diosgenin saponins.</title>
        <authorList>
            <person name="Li Y."/>
            <person name="Tan C."/>
            <person name="Li Z."/>
            <person name="Guo J."/>
            <person name="Li S."/>
            <person name="Chen X."/>
            <person name="Wang C."/>
            <person name="Dai X."/>
            <person name="Yang H."/>
            <person name="Song W."/>
            <person name="Hou L."/>
            <person name="Xu J."/>
            <person name="Tong Z."/>
            <person name="Xu A."/>
            <person name="Yuan X."/>
            <person name="Wang W."/>
            <person name="Yang Q."/>
            <person name="Chen L."/>
            <person name="Sun Z."/>
            <person name="Wang K."/>
            <person name="Pan B."/>
            <person name="Chen J."/>
            <person name="Bao Y."/>
            <person name="Liu F."/>
            <person name="Qi X."/>
            <person name="Gang D.R."/>
            <person name="Wen J."/>
            <person name="Li J."/>
        </authorList>
    </citation>
    <scope>NUCLEOTIDE SEQUENCE</scope>
    <source>
        <strain evidence="2">Dzin_1.0</strain>
    </source>
</reference>
<dbReference type="SUPFAM" id="SSF53474">
    <property type="entry name" value="alpha/beta-Hydrolases"/>
    <property type="match status" value="1"/>
</dbReference>
<dbReference type="Pfam" id="PF07859">
    <property type="entry name" value="Abhydrolase_3"/>
    <property type="match status" value="1"/>
</dbReference>
<feature type="domain" description="Alpha/beta hydrolase fold-3" evidence="1">
    <location>
        <begin position="79"/>
        <end position="296"/>
    </location>
</feature>
<reference evidence="2" key="1">
    <citation type="submission" date="2021-03" db="EMBL/GenBank/DDBJ databases">
        <authorList>
            <person name="Li Z."/>
            <person name="Yang C."/>
        </authorList>
    </citation>
    <scope>NUCLEOTIDE SEQUENCE</scope>
    <source>
        <strain evidence="2">Dzin_1.0</strain>
        <tissue evidence="2">Leaf</tissue>
    </source>
</reference>
<dbReference type="InterPro" id="IPR050466">
    <property type="entry name" value="Carboxylest/Gibb_receptor"/>
</dbReference>
<comment type="caution">
    <text evidence="2">The sequence shown here is derived from an EMBL/GenBank/DDBJ whole genome shotgun (WGS) entry which is preliminary data.</text>
</comment>
<accession>A0A9D5H5J6</accession>
<evidence type="ECO:0000259" key="1">
    <source>
        <dbReference type="Pfam" id="PF07859"/>
    </source>
</evidence>
<dbReference type="Proteomes" id="UP001085076">
    <property type="component" value="Miscellaneous, Linkage group lg09"/>
</dbReference>
<dbReference type="PANTHER" id="PTHR23024">
    <property type="entry name" value="ARYLACETAMIDE DEACETYLASE"/>
    <property type="match status" value="1"/>
</dbReference>
<evidence type="ECO:0000313" key="2">
    <source>
        <dbReference type="EMBL" id="KAJ0964231.1"/>
    </source>
</evidence>
<dbReference type="EMBL" id="JAGGNH010000009">
    <property type="protein sequence ID" value="KAJ0964231.1"/>
    <property type="molecule type" value="Genomic_DNA"/>
</dbReference>
<gene>
    <name evidence="2" type="ORF">J5N97_029353</name>
</gene>
<keyword evidence="3" id="KW-1185">Reference proteome</keyword>
<organism evidence="2 3">
    <name type="scientific">Dioscorea zingiberensis</name>
    <dbReference type="NCBI Taxonomy" id="325984"/>
    <lineage>
        <taxon>Eukaryota</taxon>
        <taxon>Viridiplantae</taxon>
        <taxon>Streptophyta</taxon>
        <taxon>Embryophyta</taxon>
        <taxon>Tracheophyta</taxon>
        <taxon>Spermatophyta</taxon>
        <taxon>Magnoliopsida</taxon>
        <taxon>Liliopsida</taxon>
        <taxon>Dioscoreales</taxon>
        <taxon>Dioscoreaceae</taxon>
        <taxon>Dioscorea</taxon>
    </lineage>
</organism>